<dbReference type="AlphaFoldDB" id="A0AA35S5L1"/>
<reference evidence="3" key="1">
    <citation type="submission" date="2023-03" db="EMBL/GenBank/DDBJ databases">
        <authorList>
            <person name="Steffen K."/>
            <person name="Cardenas P."/>
        </authorList>
    </citation>
    <scope>NUCLEOTIDE SEQUENCE</scope>
</reference>
<dbReference type="HAMAP" id="MF_01074">
    <property type="entry name" value="LarC"/>
    <property type="match status" value="1"/>
</dbReference>
<evidence type="ECO:0000313" key="3">
    <source>
        <dbReference type="EMBL" id="CAI8022341.1"/>
    </source>
</evidence>
<dbReference type="NCBIfam" id="TIGR00299">
    <property type="entry name" value="nickel pincer cofactor biosynthesis protein LarC"/>
    <property type="match status" value="1"/>
</dbReference>
<proteinExistence type="inferred from homology"/>
<name>A0AA35S5L1_GEOBA</name>
<dbReference type="Proteomes" id="UP001174909">
    <property type="component" value="Unassembled WGS sequence"/>
</dbReference>
<dbReference type="Pfam" id="PF01969">
    <property type="entry name" value="Ni_insertion"/>
    <property type="match status" value="1"/>
</dbReference>
<dbReference type="PANTHER" id="PTHR36566:SF1">
    <property type="entry name" value="PYRIDINIUM-3,5-BISTHIOCARBOXYLIC ACID MONONUCLEOTIDE NICKEL INSERTION PROTEIN"/>
    <property type="match status" value="1"/>
</dbReference>
<feature type="region of interest" description="Disordered" evidence="2">
    <location>
        <begin position="366"/>
        <end position="394"/>
    </location>
</feature>
<keyword evidence="4" id="KW-1185">Reference proteome</keyword>
<evidence type="ECO:0000256" key="2">
    <source>
        <dbReference type="SAM" id="MobiDB-lite"/>
    </source>
</evidence>
<dbReference type="Gene3D" id="3.10.20.300">
    <property type="entry name" value="mk0293 like domain"/>
    <property type="match status" value="1"/>
</dbReference>
<comment type="caution">
    <text evidence="3">The sequence shown here is derived from an EMBL/GenBank/DDBJ whole genome shotgun (WGS) entry which is preliminary data.</text>
</comment>
<accession>A0AA35S5L1</accession>
<dbReference type="PANTHER" id="PTHR36566">
    <property type="entry name" value="NICKEL INSERTION PROTEIN-RELATED"/>
    <property type="match status" value="1"/>
</dbReference>
<evidence type="ECO:0000256" key="1">
    <source>
        <dbReference type="ARBA" id="ARBA00022596"/>
    </source>
</evidence>
<dbReference type="EMBL" id="CASHTH010001945">
    <property type="protein sequence ID" value="CAI8022341.1"/>
    <property type="molecule type" value="Genomic_DNA"/>
</dbReference>
<protein>
    <submittedName>
        <fullName evidence="3">Pyridinium-3,5-bisthiocarboxylic acid mononucleotide nickel insertion protein</fullName>
    </submittedName>
</protein>
<keyword evidence="1" id="KW-0533">Nickel</keyword>
<organism evidence="3 4">
    <name type="scientific">Geodia barretti</name>
    <name type="common">Barrett's horny sponge</name>
    <dbReference type="NCBI Taxonomy" id="519541"/>
    <lineage>
        <taxon>Eukaryota</taxon>
        <taxon>Metazoa</taxon>
        <taxon>Porifera</taxon>
        <taxon>Demospongiae</taxon>
        <taxon>Heteroscleromorpha</taxon>
        <taxon>Tetractinellida</taxon>
        <taxon>Astrophorina</taxon>
        <taxon>Geodiidae</taxon>
        <taxon>Geodia</taxon>
    </lineage>
</organism>
<dbReference type="Gene3D" id="3.30.70.1380">
    <property type="entry name" value="Transcriptional regulatory protein pf0864 domain like"/>
    <property type="match status" value="1"/>
</dbReference>
<gene>
    <name evidence="3" type="ORF">GBAR_LOCUS13133</name>
</gene>
<sequence>MLLGALVDVGVPREVLSSTVAALRSPVSVSFAESSRGGLRGIKAHVEAADDRGHRHLKDFLNVLDRSGLPDEVSGRAVELLRRIFEAEGQIHGMSAESVHLHELGSLDTLVDIVGAVAGVAYLAPDAVVGSPVNVGSGSVEAEHGTLEIPAPATALLLRGIPTFADGSGFERTTPTGAVLTGLADSFGGWPAIAPERIGYGLGSADPKQGRPNALRVVLGSAPDGSGNAVVVVEATLDDLPPEIAPHLLDRLLAAGARDAFFTPVQMKKGRPGLAVTALADPGRREAVVATLFRESTTLGVRIREAERETLERRTLRVETPWGPVGVKVGLSNGRVINRAPEFEDCRRLAERTGVPLKEIHREALGAPLPAFGNPTREGGAPDPPASAAPDGSR</sequence>
<evidence type="ECO:0000313" key="4">
    <source>
        <dbReference type="Proteomes" id="UP001174909"/>
    </source>
</evidence>
<dbReference type="InterPro" id="IPR002822">
    <property type="entry name" value="Ni_insertion"/>
</dbReference>